<sequence>MTGEKRSAAPVEDSDELVRDVQVVILDVEGTTTSISFVKDTLFPYVREFLKKHVDENWDTEEFKDDLEQLKKQAKEDEENKVEGVVSIKDDPSDETKDTLIKNILWQMDNDRKTGALKQLQGHMWKAAHKPIKGHVYDDVPKAFEEWTKHGRKLYIYSSGSVQAQKLLFGNSVHGDLLKFISGHFDTEVGPKQEAESYKNILKKIDVEPSKVLFLTDVVQEAEAAKAAGLLAVLVVREGNAELSSKDKEAFLTVESFDELPFHISHKRQKVDENSSSEEKNASQDGKETDDSKTADEPMDTTETPEKPSDGESVTDSEKKTKVEDSQVRGTNPESVEKLEEKIAKEGDRNSEETTVSAKNGESVEMSNGRSENGNEDHPQKELKATVTDDTSTEEKIDEPIADGKQQNNETEGETEKNPVETGTETTKDAKKSSAGDNEVKVQSVVDVSEPEKDSIEAVKGTAETKSSEVEGADKCESIKITEKNTEVNVEKVEGNAENGSNAEKDEKPIENGKTNVETDIKKLNGTSNGHAIENGNGKTNENGNTVEDVKVTKTVTADGVADSEIATPPVVVAASS</sequence>
<organism evidence="1 2">
    <name type="scientific">Eretmocerus hayati</name>
    <dbReference type="NCBI Taxonomy" id="131215"/>
    <lineage>
        <taxon>Eukaryota</taxon>
        <taxon>Metazoa</taxon>
        <taxon>Ecdysozoa</taxon>
        <taxon>Arthropoda</taxon>
        <taxon>Hexapoda</taxon>
        <taxon>Insecta</taxon>
        <taxon>Pterygota</taxon>
        <taxon>Neoptera</taxon>
        <taxon>Endopterygota</taxon>
        <taxon>Hymenoptera</taxon>
        <taxon>Apocrita</taxon>
        <taxon>Proctotrupomorpha</taxon>
        <taxon>Chalcidoidea</taxon>
        <taxon>Aphelinidae</taxon>
        <taxon>Aphelininae</taxon>
        <taxon>Eretmocerus</taxon>
    </lineage>
</organism>
<protein>
    <submittedName>
        <fullName evidence="1">Uncharacterized protein</fullName>
    </submittedName>
</protein>
<reference evidence="1" key="1">
    <citation type="submission" date="2023-04" db="EMBL/GenBank/DDBJ databases">
        <title>A chromosome-level genome assembly of the parasitoid wasp Eretmocerus hayati.</title>
        <authorList>
            <person name="Zhong Y."/>
            <person name="Liu S."/>
            <person name="Liu Y."/>
        </authorList>
    </citation>
    <scope>NUCLEOTIDE SEQUENCE</scope>
    <source>
        <strain evidence="1">ZJU_SS_LIU_2023</strain>
    </source>
</reference>
<name>A0ACC2NNS9_9HYME</name>
<dbReference type="EMBL" id="CM056743">
    <property type="protein sequence ID" value="KAJ8672910.1"/>
    <property type="molecule type" value="Genomic_DNA"/>
</dbReference>
<comment type="caution">
    <text evidence="1">The sequence shown here is derived from an EMBL/GenBank/DDBJ whole genome shotgun (WGS) entry which is preliminary data.</text>
</comment>
<accession>A0ACC2NNS9</accession>
<evidence type="ECO:0000313" key="2">
    <source>
        <dbReference type="Proteomes" id="UP001239111"/>
    </source>
</evidence>
<keyword evidence="2" id="KW-1185">Reference proteome</keyword>
<evidence type="ECO:0000313" key="1">
    <source>
        <dbReference type="EMBL" id="KAJ8672910.1"/>
    </source>
</evidence>
<proteinExistence type="predicted"/>
<dbReference type="Proteomes" id="UP001239111">
    <property type="component" value="Chromosome 3"/>
</dbReference>
<gene>
    <name evidence="1" type="ORF">QAD02_004171</name>
</gene>